<accession>G3AAX4</accession>
<organism evidence="1">
    <name type="scientific">Ralstonia syzygii R24</name>
    <dbReference type="NCBI Taxonomy" id="907261"/>
    <lineage>
        <taxon>Bacteria</taxon>
        <taxon>Pseudomonadati</taxon>
        <taxon>Pseudomonadota</taxon>
        <taxon>Betaproteobacteria</taxon>
        <taxon>Burkholderiales</taxon>
        <taxon>Burkholderiaceae</taxon>
        <taxon>Ralstonia</taxon>
        <taxon>Ralstonia solanacearum species complex</taxon>
    </lineage>
</organism>
<dbReference type="EMBL" id="FR854092">
    <property type="protein sequence ID" value="CCA87162.1"/>
    <property type="molecule type" value="Genomic_DNA"/>
</dbReference>
<evidence type="ECO:0000313" key="1">
    <source>
        <dbReference type="EMBL" id="CCA87162.1"/>
    </source>
</evidence>
<gene>
    <name evidence="1" type="ORF">RALSY_mp30482</name>
</gene>
<name>G3AAX4_9RALS</name>
<dbReference type="AlphaFoldDB" id="G3AAX4"/>
<reference evidence="1" key="1">
    <citation type="journal article" date="2011" name="PLoS ONE">
        <title>Ralstonia syzygii, the Blood Disease Bacterium and some Asian R. solanacearum strains form a single genomic species despite divergent lifestyles.</title>
        <authorList>
            <person name="Remenant B."/>
            <person name="de Cambiaire J.C."/>
            <person name="Cellier G."/>
            <person name="Jacobs J.M."/>
            <person name="Mangenot S."/>
            <person name="Barbe V."/>
            <person name="Lajus A."/>
            <person name="Vallenet D."/>
            <person name="Medigue C."/>
            <person name="Fegan M."/>
            <person name="Allen C."/>
            <person name="Prior P."/>
        </authorList>
    </citation>
    <scope>NUCLEOTIDE SEQUENCE</scope>
    <source>
        <strain evidence="1">R24</strain>
    </source>
</reference>
<protein>
    <submittedName>
        <fullName evidence="1">Uncharacterized protein</fullName>
    </submittedName>
</protein>
<reference evidence="1" key="2">
    <citation type="submission" date="2011-04" db="EMBL/GenBank/DDBJ databases">
        <authorList>
            <person name="Genoscope - CEA"/>
        </authorList>
    </citation>
    <scope>NUCLEOTIDE SEQUENCE</scope>
    <source>
        <strain evidence="1">R24</strain>
    </source>
</reference>
<proteinExistence type="predicted"/>
<sequence length="24" mass="2922">MRSWAHCYLSLRSFDEFNLSQIFA</sequence>